<sequence>MIWKKIPLPGKRKKEGQEQKKKAVRRGVLRRRWLVNTLVTTFAIVAIAVSAFSLAIYNYYLATIAATLESKAQTAAGMFQNYTETTYLYAARQFINQFEEKNTIEVQFLTPDGEVRMTSLMDISGATPQGDDIEEAIQTKVLSTWRGEDTSTQDYLMAASAPIVYNGSVVGVVRLVTSLRLLQAQMLKVVGISVLVGMVIIALMVLYASYFIRMILEPVTRVTETAKRIAAGSYGVQMEVRGDDEMGQLVDAINDMSMKIDQAEKTQSEFISSVSHELRTPLTAINGWAETLYNGEVRDAEDVKKGMGIIVSEARRLTNMVEELLEFSRIETGRFNLSVEPIDIKAELEDAVYTYREFFRRKGLKLEYIECEEEFPPISGDPERLRQVFCNLLDNADKHGGSGGEVDVSIHPEGNMVAIRVRDFGPGVPEEELPYVKYKFYKGSSKARGSGIGLAVCEEIVTCHGGTLDIENAMGGGCVVTLRLPMTLE</sequence>
<dbReference type="CDD" id="cd06225">
    <property type="entry name" value="HAMP"/>
    <property type="match status" value="1"/>
</dbReference>
<dbReference type="SUPFAM" id="SSF55874">
    <property type="entry name" value="ATPase domain of HSP90 chaperone/DNA topoisomerase II/histidine kinase"/>
    <property type="match status" value="1"/>
</dbReference>
<evidence type="ECO:0000259" key="16">
    <source>
        <dbReference type="PROSITE" id="PS50109"/>
    </source>
</evidence>
<dbReference type="Pfam" id="PF00512">
    <property type="entry name" value="HisKA"/>
    <property type="match status" value="1"/>
</dbReference>
<dbReference type="Pfam" id="PF00672">
    <property type="entry name" value="HAMP"/>
    <property type="match status" value="1"/>
</dbReference>
<keyword evidence="9 18" id="KW-0418">Kinase</keyword>
<keyword evidence="6" id="KW-0808">Transferase</keyword>
<evidence type="ECO:0000256" key="6">
    <source>
        <dbReference type="ARBA" id="ARBA00022679"/>
    </source>
</evidence>
<feature type="transmembrane region" description="Helical" evidence="15">
    <location>
        <begin position="33"/>
        <end position="60"/>
    </location>
</feature>
<name>A0A9D0YRU6_9FIRM</name>
<accession>A0A9D0YRU6</accession>
<feature type="region of interest" description="Disordered" evidence="14">
    <location>
        <begin position="1"/>
        <end position="21"/>
    </location>
</feature>
<evidence type="ECO:0000256" key="3">
    <source>
        <dbReference type="ARBA" id="ARBA00012438"/>
    </source>
</evidence>
<dbReference type="FunFam" id="1.10.287.130:FF:000001">
    <property type="entry name" value="Two-component sensor histidine kinase"/>
    <property type="match status" value="1"/>
</dbReference>
<keyword evidence="11 15" id="KW-1133">Transmembrane helix</keyword>
<evidence type="ECO:0000313" key="19">
    <source>
        <dbReference type="Proteomes" id="UP000886879"/>
    </source>
</evidence>
<dbReference type="CDD" id="cd00075">
    <property type="entry name" value="HATPase"/>
    <property type="match status" value="1"/>
</dbReference>
<dbReference type="EC" id="2.7.13.3" evidence="3"/>
<dbReference type="GO" id="GO:0000155">
    <property type="term" value="F:phosphorelay sensor kinase activity"/>
    <property type="evidence" value="ECO:0007669"/>
    <property type="project" value="InterPro"/>
</dbReference>
<dbReference type="InterPro" id="IPR003660">
    <property type="entry name" value="HAMP_dom"/>
</dbReference>
<dbReference type="SUPFAM" id="SSF158472">
    <property type="entry name" value="HAMP domain-like"/>
    <property type="match status" value="1"/>
</dbReference>
<feature type="transmembrane region" description="Helical" evidence="15">
    <location>
        <begin position="189"/>
        <end position="212"/>
    </location>
</feature>
<dbReference type="EMBL" id="DVFO01000042">
    <property type="protein sequence ID" value="HIQ60803.1"/>
    <property type="molecule type" value="Genomic_DNA"/>
</dbReference>
<keyword evidence="5" id="KW-0597">Phosphoprotein</keyword>
<evidence type="ECO:0000256" key="13">
    <source>
        <dbReference type="ARBA" id="ARBA00023136"/>
    </source>
</evidence>
<evidence type="ECO:0000256" key="8">
    <source>
        <dbReference type="ARBA" id="ARBA00022741"/>
    </source>
</evidence>
<proteinExistence type="predicted"/>
<evidence type="ECO:0000256" key="10">
    <source>
        <dbReference type="ARBA" id="ARBA00022840"/>
    </source>
</evidence>
<feature type="domain" description="Histidine kinase" evidence="16">
    <location>
        <begin position="273"/>
        <end position="488"/>
    </location>
</feature>
<evidence type="ECO:0000256" key="1">
    <source>
        <dbReference type="ARBA" id="ARBA00000085"/>
    </source>
</evidence>
<protein>
    <recommendedName>
        <fullName evidence="3">histidine kinase</fullName>
        <ecNumber evidence="3">2.7.13.3</ecNumber>
    </recommendedName>
</protein>
<dbReference type="Gene3D" id="6.10.340.10">
    <property type="match status" value="1"/>
</dbReference>
<dbReference type="InterPro" id="IPR003594">
    <property type="entry name" value="HATPase_dom"/>
</dbReference>
<dbReference type="InterPro" id="IPR004358">
    <property type="entry name" value="Sig_transdc_His_kin-like_C"/>
</dbReference>
<dbReference type="SMART" id="SM00387">
    <property type="entry name" value="HATPase_c"/>
    <property type="match status" value="1"/>
</dbReference>
<dbReference type="CDD" id="cd00082">
    <property type="entry name" value="HisKA"/>
    <property type="match status" value="1"/>
</dbReference>
<keyword evidence="7 15" id="KW-0812">Transmembrane</keyword>
<comment type="subcellular location">
    <subcellularLocation>
        <location evidence="2">Cell membrane</location>
        <topology evidence="2">Multi-pass membrane protein</topology>
    </subcellularLocation>
</comment>
<keyword evidence="12" id="KW-0902">Two-component regulatory system</keyword>
<dbReference type="PRINTS" id="PR00344">
    <property type="entry name" value="BCTRLSENSOR"/>
</dbReference>
<dbReference type="GO" id="GO:0005886">
    <property type="term" value="C:plasma membrane"/>
    <property type="evidence" value="ECO:0007669"/>
    <property type="project" value="UniProtKB-SubCell"/>
</dbReference>
<dbReference type="PANTHER" id="PTHR45528">
    <property type="entry name" value="SENSOR HISTIDINE KINASE CPXA"/>
    <property type="match status" value="1"/>
</dbReference>
<evidence type="ECO:0000256" key="2">
    <source>
        <dbReference type="ARBA" id="ARBA00004651"/>
    </source>
</evidence>
<feature type="domain" description="HAMP" evidence="17">
    <location>
        <begin position="213"/>
        <end position="265"/>
    </location>
</feature>
<dbReference type="GO" id="GO:0005524">
    <property type="term" value="F:ATP binding"/>
    <property type="evidence" value="ECO:0007669"/>
    <property type="project" value="UniProtKB-KW"/>
</dbReference>
<dbReference type="InterPro" id="IPR003661">
    <property type="entry name" value="HisK_dim/P_dom"/>
</dbReference>
<keyword evidence="10" id="KW-0067">ATP-binding</keyword>
<dbReference type="PROSITE" id="PS50109">
    <property type="entry name" value="HIS_KIN"/>
    <property type="match status" value="1"/>
</dbReference>
<feature type="transmembrane region" description="Helical" evidence="15">
    <location>
        <begin position="155"/>
        <end position="177"/>
    </location>
</feature>
<dbReference type="AlphaFoldDB" id="A0A9D0YRU6"/>
<evidence type="ECO:0000256" key="7">
    <source>
        <dbReference type="ARBA" id="ARBA00022692"/>
    </source>
</evidence>
<dbReference type="InterPro" id="IPR050398">
    <property type="entry name" value="HssS/ArlS-like"/>
</dbReference>
<evidence type="ECO:0000256" key="5">
    <source>
        <dbReference type="ARBA" id="ARBA00022553"/>
    </source>
</evidence>
<reference evidence="18" key="1">
    <citation type="submission" date="2020-10" db="EMBL/GenBank/DDBJ databases">
        <authorList>
            <person name="Gilroy R."/>
        </authorList>
    </citation>
    <scope>NUCLEOTIDE SEQUENCE</scope>
    <source>
        <strain evidence="18">ChiGjej2B2-12916</strain>
    </source>
</reference>
<evidence type="ECO:0000256" key="11">
    <source>
        <dbReference type="ARBA" id="ARBA00022989"/>
    </source>
</evidence>
<evidence type="ECO:0000259" key="17">
    <source>
        <dbReference type="PROSITE" id="PS50885"/>
    </source>
</evidence>
<dbReference type="Gene3D" id="3.30.565.10">
    <property type="entry name" value="Histidine kinase-like ATPase, C-terminal domain"/>
    <property type="match status" value="1"/>
</dbReference>
<dbReference type="Gene3D" id="1.10.287.130">
    <property type="match status" value="1"/>
</dbReference>
<comment type="caution">
    <text evidence="18">The sequence shown here is derived from an EMBL/GenBank/DDBJ whole genome shotgun (WGS) entry which is preliminary data.</text>
</comment>
<dbReference type="SMART" id="SM00304">
    <property type="entry name" value="HAMP"/>
    <property type="match status" value="1"/>
</dbReference>
<evidence type="ECO:0000256" key="9">
    <source>
        <dbReference type="ARBA" id="ARBA00022777"/>
    </source>
</evidence>
<keyword evidence="4" id="KW-1003">Cell membrane</keyword>
<keyword evidence="13 15" id="KW-0472">Membrane</keyword>
<dbReference type="PANTHER" id="PTHR45528:SF1">
    <property type="entry name" value="SENSOR HISTIDINE KINASE CPXA"/>
    <property type="match status" value="1"/>
</dbReference>
<evidence type="ECO:0000313" key="18">
    <source>
        <dbReference type="EMBL" id="HIQ60803.1"/>
    </source>
</evidence>
<dbReference type="SMART" id="SM00388">
    <property type="entry name" value="HisKA"/>
    <property type="match status" value="1"/>
</dbReference>
<dbReference type="InterPro" id="IPR036890">
    <property type="entry name" value="HATPase_C_sf"/>
</dbReference>
<reference evidence="18" key="2">
    <citation type="journal article" date="2021" name="PeerJ">
        <title>Extensive microbial diversity within the chicken gut microbiome revealed by metagenomics and culture.</title>
        <authorList>
            <person name="Gilroy R."/>
            <person name="Ravi A."/>
            <person name="Getino M."/>
            <person name="Pursley I."/>
            <person name="Horton D.L."/>
            <person name="Alikhan N.F."/>
            <person name="Baker D."/>
            <person name="Gharbi K."/>
            <person name="Hall N."/>
            <person name="Watson M."/>
            <person name="Adriaenssens E.M."/>
            <person name="Foster-Nyarko E."/>
            <person name="Jarju S."/>
            <person name="Secka A."/>
            <person name="Antonio M."/>
            <person name="Oren A."/>
            <person name="Chaudhuri R.R."/>
            <person name="La Ragione R."/>
            <person name="Hildebrand F."/>
            <person name="Pallen M.J."/>
        </authorList>
    </citation>
    <scope>NUCLEOTIDE SEQUENCE</scope>
    <source>
        <strain evidence="18">ChiGjej2B2-12916</strain>
    </source>
</reference>
<keyword evidence="8" id="KW-0547">Nucleotide-binding</keyword>
<comment type="catalytic activity">
    <reaction evidence="1">
        <text>ATP + protein L-histidine = ADP + protein N-phospho-L-histidine.</text>
        <dbReference type="EC" id="2.7.13.3"/>
    </reaction>
</comment>
<evidence type="ECO:0000256" key="12">
    <source>
        <dbReference type="ARBA" id="ARBA00023012"/>
    </source>
</evidence>
<gene>
    <name evidence="18" type="ORF">IAD31_04310</name>
</gene>
<evidence type="ECO:0000256" key="4">
    <source>
        <dbReference type="ARBA" id="ARBA00022475"/>
    </source>
</evidence>
<evidence type="ECO:0000256" key="15">
    <source>
        <dbReference type="SAM" id="Phobius"/>
    </source>
</evidence>
<dbReference type="Pfam" id="PF02518">
    <property type="entry name" value="HATPase_c"/>
    <property type="match status" value="1"/>
</dbReference>
<dbReference type="PROSITE" id="PS50885">
    <property type="entry name" value="HAMP"/>
    <property type="match status" value="1"/>
</dbReference>
<dbReference type="InterPro" id="IPR036097">
    <property type="entry name" value="HisK_dim/P_sf"/>
</dbReference>
<dbReference type="Proteomes" id="UP000886879">
    <property type="component" value="Unassembled WGS sequence"/>
</dbReference>
<organism evidence="18 19">
    <name type="scientific">Candidatus Enterenecus faecium</name>
    <dbReference type="NCBI Taxonomy" id="2840780"/>
    <lineage>
        <taxon>Bacteria</taxon>
        <taxon>Bacillati</taxon>
        <taxon>Bacillota</taxon>
        <taxon>Clostridia</taxon>
        <taxon>Eubacteriales</taxon>
        <taxon>Candidatus Enterenecus</taxon>
    </lineage>
</organism>
<dbReference type="SUPFAM" id="SSF47384">
    <property type="entry name" value="Homodimeric domain of signal transducing histidine kinase"/>
    <property type="match status" value="1"/>
</dbReference>
<dbReference type="InterPro" id="IPR005467">
    <property type="entry name" value="His_kinase_dom"/>
</dbReference>
<evidence type="ECO:0000256" key="14">
    <source>
        <dbReference type="SAM" id="MobiDB-lite"/>
    </source>
</evidence>